<dbReference type="GO" id="GO:0050661">
    <property type="term" value="F:NADP binding"/>
    <property type="evidence" value="ECO:0007669"/>
    <property type="project" value="InterPro"/>
</dbReference>
<dbReference type="PANTHER" id="PTHR43148">
    <property type="entry name" value="GLYCERALDEHYDE-3-PHOSPHATE DEHYDROGENASE 2"/>
    <property type="match status" value="1"/>
</dbReference>
<dbReference type="OrthoDB" id="9803304at2"/>
<dbReference type="AlphaFoldDB" id="A0A1H9L7A7"/>
<dbReference type="GO" id="GO:0006006">
    <property type="term" value="P:glucose metabolic process"/>
    <property type="evidence" value="ECO:0007669"/>
    <property type="project" value="InterPro"/>
</dbReference>
<dbReference type="PRINTS" id="PR00078">
    <property type="entry name" value="G3PDHDRGNASE"/>
</dbReference>
<dbReference type="InterPro" id="IPR006424">
    <property type="entry name" value="Glyceraldehyde-3-P_DH_1"/>
</dbReference>
<dbReference type="InterPro" id="IPR020830">
    <property type="entry name" value="GlycerAld_3-P_DH_AS"/>
</dbReference>
<feature type="binding site" evidence="5">
    <location>
        <position position="180"/>
    </location>
    <ligand>
        <name>D-glyceraldehyde 3-phosphate</name>
        <dbReference type="ChEBI" id="CHEBI:59776"/>
    </ligand>
</feature>
<reference evidence="12" key="1">
    <citation type="submission" date="2016-10" db="EMBL/GenBank/DDBJ databases">
        <authorList>
            <person name="Varghese N."/>
            <person name="Submissions S."/>
        </authorList>
    </citation>
    <scope>NUCLEOTIDE SEQUENCE [LARGE SCALE GENOMIC DNA]</scope>
    <source>
        <strain evidence="12">DSM 24740</strain>
    </source>
</reference>
<feature type="binding site" evidence="5">
    <location>
        <position position="231"/>
    </location>
    <ligand>
        <name>D-glyceraldehyde 3-phosphate</name>
        <dbReference type="ChEBI" id="CHEBI:59776"/>
    </ligand>
</feature>
<evidence type="ECO:0000256" key="4">
    <source>
        <dbReference type="PIRSR" id="PIRSR000149-1"/>
    </source>
</evidence>
<feature type="active site" description="Nucleophile" evidence="4">
    <location>
        <position position="150"/>
    </location>
</feature>
<dbReference type="STRING" id="478744.SAMN05444359_12336"/>
<dbReference type="EMBL" id="FOFB01000023">
    <property type="protein sequence ID" value="SER07316.1"/>
    <property type="molecule type" value="Genomic_DNA"/>
</dbReference>
<dbReference type="NCBIfam" id="TIGR01534">
    <property type="entry name" value="GAPDH-I"/>
    <property type="match status" value="1"/>
</dbReference>
<evidence type="ECO:0000256" key="5">
    <source>
        <dbReference type="PIRSR" id="PIRSR000149-2"/>
    </source>
</evidence>
<gene>
    <name evidence="11" type="ORF">SAMN05444359_12336</name>
</gene>
<feature type="binding site" evidence="6">
    <location>
        <position position="118"/>
    </location>
    <ligand>
        <name>NAD(+)</name>
        <dbReference type="ChEBI" id="CHEBI:57540"/>
    </ligand>
</feature>
<evidence type="ECO:0000256" key="1">
    <source>
        <dbReference type="ARBA" id="ARBA00007406"/>
    </source>
</evidence>
<evidence type="ECO:0000256" key="9">
    <source>
        <dbReference type="RuleBase" id="RU361160"/>
    </source>
</evidence>
<comment type="subunit">
    <text evidence="2">Homotetramer.</text>
</comment>
<feature type="binding site" evidence="6">
    <location>
        <position position="32"/>
    </location>
    <ligand>
        <name>NAD(+)</name>
        <dbReference type="ChEBI" id="CHEBI:57540"/>
    </ligand>
</feature>
<dbReference type="Pfam" id="PF02800">
    <property type="entry name" value="Gp_dh_C"/>
    <property type="match status" value="1"/>
</dbReference>
<dbReference type="Proteomes" id="UP000199021">
    <property type="component" value="Unassembled WGS sequence"/>
</dbReference>
<dbReference type="Gene3D" id="3.40.50.720">
    <property type="entry name" value="NAD(P)-binding Rossmann-like Domain"/>
    <property type="match status" value="1"/>
</dbReference>
<feature type="site" description="Activates thiol group during catalysis" evidence="7">
    <location>
        <position position="177"/>
    </location>
</feature>
<evidence type="ECO:0000256" key="8">
    <source>
        <dbReference type="RuleBase" id="RU000397"/>
    </source>
</evidence>
<evidence type="ECO:0000256" key="2">
    <source>
        <dbReference type="ARBA" id="ARBA00011881"/>
    </source>
</evidence>
<dbReference type="FunFam" id="3.40.50.720:FF:000001">
    <property type="entry name" value="Glyceraldehyde-3-phosphate dehydrogenase"/>
    <property type="match status" value="1"/>
</dbReference>
<evidence type="ECO:0000313" key="12">
    <source>
        <dbReference type="Proteomes" id="UP000199021"/>
    </source>
</evidence>
<protein>
    <recommendedName>
        <fullName evidence="9">Glyceraldehyde-3-phosphate dehydrogenase</fullName>
        <ecNumber evidence="9">1.2.1.-</ecNumber>
    </recommendedName>
</protein>
<evidence type="ECO:0000256" key="6">
    <source>
        <dbReference type="PIRSR" id="PIRSR000149-3"/>
    </source>
</evidence>
<accession>A0A1H9L7A7</accession>
<keyword evidence="12" id="KW-1185">Reference proteome</keyword>
<feature type="binding site" evidence="5">
    <location>
        <begin position="208"/>
        <end position="209"/>
    </location>
    <ligand>
        <name>D-glyceraldehyde 3-phosphate</name>
        <dbReference type="ChEBI" id="CHEBI:59776"/>
    </ligand>
</feature>
<feature type="domain" description="Glyceraldehyde 3-phosphate dehydrogenase NAD(P) binding" evidence="10">
    <location>
        <begin position="2"/>
        <end position="150"/>
    </location>
</feature>
<comment type="similarity">
    <text evidence="1 8">Belongs to the glyceraldehyde-3-phosphate dehydrogenase family.</text>
</comment>
<dbReference type="CDD" id="cd18126">
    <property type="entry name" value="GAPDH_I_C"/>
    <property type="match status" value="1"/>
</dbReference>
<dbReference type="FunCoup" id="A0A1H9L7A7">
    <property type="interactions" value="455"/>
</dbReference>
<dbReference type="SUPFAM" id="SSF55347">
    <property type="entry name" value="Glyceraldehyde-3-phosphate dehydrogenase-like, C-terminal domain"/>
    <property type="match status" value="1"/>
</dbReference>
<feature type="binding site" evidence="5">
    <location>
        <begin position="149"/>
        <end position="151"/>
    </location>
    <ligand>
        <name>D-glyceraldehyde 3-phosphate</name>
        <dbReference type="ChEBI" id="CHEBI:59776"/>
    </ligand>
</feature>
<dbReference type="GO" id="GO:0051287">
    <property type="term" value="F:NAD binding"/>
    <property type="evidence" value="ECO:0007669"/>
    <property type="project" value="InterPro"/>
</dbReference>
<keyword evidence="6" id="KW-0547">Nucleotide-binding</keyword>
<dbReference type="Gene3D" id="3.30.360.10">
    <property type="entry name" value="Dihydrodipicolinate Reductase, domain 2"/>
    <property type="match status" value="1"/>
</dbReference>
<keyword evidence="6" id="KW-0520">NAD</keyword>
<evidence type="ECO:0000259" key="10">
    <source>
        <dbReference type="SMART" id="SM00846"/>
    </source>
</evidence>
<dbReference type="FunFam" id="3.30.360.10:FF:000002">
    <property type="entry name" value="Glyceraldehyde-3-phosphate dehydrogenase"/>
    <property type="match status" value="1"/>
</dbReference>
<sequence>MARIAINGFGRIGRITLRNLLEKGLDVVAVNDLTDNATLAHLFRYDSVQGNYAGEVSADDDYIYIDGKKIDALSQPDPSKLPWADLKVDVVLECTGRFRDEDKARLHIAAGCKKVLISAPAGKGDVATVVLGVNEEVLNASTDVYSNASCTTNCLAPLVKVLDDAFGVEQGLITTVHAYTADQNIQDGPHKDLRRARAAAINIIPTSTGAAKAVGLVLPHLNGKLDGGAMRVPVPTGSLTDLCVTLKKEASLEEINAAYKAAAEGPMKGILAYVTDPYVSSDIVGSKYSSLYDEGQTKVIGKLVKVVSWYDNEAGYSARLADLCERIAAM</sequence>
<feature type="binding site" evidence="6">
    <location>
        <begin position="11"/>
        <end position="12"/>
    </location>
    <ligand>
        <name>NAD(+)</name>
        <dbReference type="ChEBI" id="CHEBI:57540"/>
    </ligand>
</feature>
<keyword evidence="3 9" id="KW-0560">Oxidoreductase</keyword>
<dbReference type="SUPFAM" id="SSF51735">
    <property type="entry name" value="NAD(P)-binding Rossmann-fold domains"/>
    <property type="match status" value="1"/>
</dbReference>
<organism evidence="11 12">
    <name type="scientific">Neolewinella agarilytica</name>
    <dbReference type="NCBI Taxonomy" id="478744"/>
    <lineage>
        <taxon>Bacteria</taxon>
        <taxon>Pseudomonadati</taxon>
        <taxon>Bacteroidota</taxon>
        <taxon>Saprospiria</taxon>
        <taxon>Saprospirales</taxon>
        <taxon>Lewinellaceae</taxon>
        <taxon>Neolewinella</taxon>
    </lineage>
</organism>
<dbReference type="InterPro" id="IPR036291">
    <property type="entry name" value="NAD(P)-bd_dom_sf"/>
</dbReference>
<dbReference type="InParanoid" id="A0A1H9L7A7"/>
<evidence type="ECO:0000256" key="3">
    <source>
        <dbReference type="ARBA" id="ARBA00023002"/>
    </source>
</evidence>
<evidence type="ECO:0000313" key="11">
    <source>
        <dbReference type="EMBL" id="SER07316.1"/>
    </source>
</evidence>
<dbReference type="InterPro" id="IPR020831">
    <property type="entry name" value="GlycerAld/Erythrose_P_DH"/>
</dbReference>
<evidence type="ECO:0000256" key="7">
    <source>
        <dbReference type="PIRSR" id="PIRSR000149-4"/>
    </source>
</evidence>
<dbReference type="InterPro" id="IPR020828">
    <property type="entry name" value="GlycerAld_3-P_DH_NAD(P)-bd"/>
</dbReference>
<dbReference type="Pfam" id="PF00044">
    <property type="entry name" value="Gp_dh_N"/>
    <property type="match status" value="1"/>
</dbReference>
<dbReference type="CDD" id="cd05214">
    <property type="entry name" value="GAPDH_I_N"/>
    <property type="match status" value="1"/>
</dbReference>
<dbReference type="SMART" id="SM00846">
    <property type="entry name" value="Gp_dh_N"/>
    <property type="match status" value="1"/>
</dbReference>
<dbReference type="GO" id="GO:0016620">
    <property type="term" value="F:oxidoreductase activity, acting on the aldehyde or oxo group of donors, NAD or NADP as acceptor"/>
    <property type="evidence" value="ECO:0007669"/>
    <property type="project" value="InterPro"/>
</dbReference>
<name>A0A1H9L7A7_9BACT</name>
<dbReference type="PIRSF" id="PIRSF000149">
    <property type="entry name" value="GAP_DH"/>
    <property type="match status" value="1"/>
</dbReference>
<dbReference type="RefSeq" id="WP_090171425.1">
    <property type="nucleotide sequence ID" value="NZ_FOFB01000023.1"/>
</dbReference>
<dbReference type="EC" id="1.2.1.-" evidence="9"/>
<feature type="binding site" evidence="6">
    <location>
        <position position="312"/>
    </location>
    <ligand>
        <name>NAD(+)</name>
        <dbReference type="ChEBI" id="CHEBI:57540"/>
    </ligand>
</feature>
<dbReference type="InterPro" id="IPR020829">
    <property type="entry name" value="GlycerAld_3-P_DH_cat"/>
</dbReference>
<proteinExistence type="inferred from homology"/>
<dbReference type="PROSITE" id="PS00071">
    <property type="entry name" value="GAPDH"/>
    <property type="match status" value="1"/>
</dbReference>